<dbReference type="HOGENOM" id="CLU_2042312_0_0_1"/>
<dbReference type="AlphaFoldDB" id="D7UCY7"/>
<dbReference type="EMBL" id="FN596756">
    <property type="protein sequence ID" value="CBI40602.3"/>
    <property type="molecule type" value="Genomic_DNA"/>
</dbReference>
<dbReference type="PaxDb" id="29760-VIT_13s0067g00540.t01"/>
<accession>D7UCY7</accession>
<evidence type="ECO:0000313" key="1">
    <source>
        <dbReference type="EMBL" id="CBI40602.3"/>
    </source>
</evidence>
<gene>
    <name evidence="1" type="ordered locus">VIT_13s0067g00540</name>
</gene>
<sequence length="121" mass="14327">MRFQQLLRKLYPALNLAEKCADDKPYAPTLWFPRRKLKVWHQLHSSGGEPEGHCGKLEGEELCQFLTCGIYWLAMQINDENWCILHNFISKCRCWNHICSNRSSWPARSCFNLHNILFIIF</sequence>
<name>D7UCY7_VITVI</name>
<evidence type="ECO:0000313" key="2">
    <source>
        <dbReference type="Proteomes" id="UP000009183"/>
    </source>
</evidence>
<proteinExistence type="predicted"/>
<keyword evidence="2" id="KW-1185">Reference proteome</keyword>
<dbReference type="Proteomes" id="UP000009183">
    <property type="component" value="Chromosome 13, unordered"/>
</dbReference>
<reference evidence="2" key="1">
    <citation type="journal article" date="2007" name="Nature">
        <title>The grapevine genome sequence suggests ancestral hexaploidization in major angiosperm phyla.</title>
        <authorList>
            <consortium name="The French-Italian Public Consortium for Grapevine Genome Characterization."/>
            <person name="Jaillon O."/>
            <person name="Aury J.-M."/>
            <person name="Noel B."/>
            <person name="Policriti A."/>
            <person name="Clepet C."/>
            <person name="Casagrande A."/>
            <person name="Choisne N."/>
            <person name="Aubourg S."/>
            <person name="Vitulo N."/>
            <person name="Jubin C."/>
            <person name="Vezzi A."/>
            <person name="Legeai F."/>
            <person name="Hugueney P."/>
            <person name="Dasilva C."/>
            <person name="Horner D."/>
            <person name="Mica E."/>
            <person name="Jublot D."/>
            <person name="Poulain J."/>
            <person name="Bruyere C."/>
            <person name="Billault A."/>
            <person name="Segurens B."/>
            <person name="Gouyvenoux M."/>
            <person name="Ugarte E."/>
            <person name="Cattonaro F."/>
            <person name="Anthouard V."/>
            <person name="Vico V."/>
            <person name="Del Fabbro C."/>
            <person name="Alaux M."/>
            <person name="Di Gaspero G."/>
            <person name="Dumas V."/>
            <person name="Felice N."/>
            <person name="Paillard S."/>
            <person name="Juman I."/>
            <person name="Moroldo M."/>
            <person name="Scalabrin S."/>
            <person name="Canaguier A."/>
            <person name="Le Clainche I."/>
            <person name="Malacrida G."/>
            <person name="Durand E."/>
            <person name="Pesole G."/>
            <person name="Laucou V."/>
            <person name="Chatelet P."/>
            <person name="Merdinoglu D."/>
            <person name="Delledonne M."/>
            <person name="Pezzotti M."/>
            <person name="Lecharny A."/>
            <person name="Scarpelli C."/>
            <person name="Artiguenave F."/>
            <person name="Pe M.E."/>
            <person name="Valle G."/>
            <person name="Morgante M."/>
            <person name="Caboche M."/>
            <person name="Adam-Blondon A.-F."/>
            <person name="Weissenbach J."/>
            <person name="Quetier F."/>
            <person name="Wincker P."/>
        </authorList>
    </citation>
    <scope>NUCLEOTIDE SEQUENCE [LARGE SCALE GENOMIC DNA]</scope>
    <source>
        <strain evidence="2">cv. Pinot noir / PN40024</strain>
    </source>
</reference>
<organism evidence="1 2">
    <name type="scientific">Vitis vinifera</name>
    <name type="common">Grape</name>
    <dbReference type="NCBI Taxonomy" id="29760"/>
    <lineage>
        <taxon>Eukaryota</taxon>
        <taxon>Viridiplantae</taxon>
        <taxon>Streptophyta</taxon>
        <taxon>Embryophyta</taxon>
        <taxon>Tracheophyta</taxon>
        <taxon>Spermatophyta</taxon>
        <taxon>Magnoliopsida</taxon>
        <taxon>eudicotyledons</taxon>
        <taxon>Gunneridae</taxon>
        <taxon>Pentapetalae</taxon>
        <taxon>rosids</taxon>
        <taxon>Vitales</taxon>
        <taxon>Vitaceae</taxon>
        <taxon>Viteae</taxon>
        <taxon>Vitis</taxon>
    </lineage>
</organism>
<protein>
    <submittedName>
        <fullName evidence="1">Uncharacterized protein</fullName>
    </submittedName>
</protein>
<dbReference type="InParanoid" id="D7UCY7"/>
<dbReference type="GO" id="GO:0016616">
    <property type="term" value="F:oxidoreductase activity, acting on the CH-OH group of donors, NAD or NADP as acceptor"/>
    <property type="evidence" value="ECO:0000318"/>
    <property type="project" value="GO_Central"/>
</dbReference>